<accession>A0ACC2NUD8</accession>
<keyword evidence="2" id="KW-1185">Reference proteome</keyword>
<dbReference type="Proteomes" id="UP001239111">
    <property type="component" value="Chromosome 2"/>
</dbReference>
<organism evidence="1 2">
    <name type="scientific">Eretmocerus hayati</name>
    <dbReference type="NCBI Taxonomy" id="131215"/>
    <lineage>
        <taxon>Eukaryota</taxon>
        <taxon>Metazoa</taxon>
        <taxon>Ecdysozoa</taxon>
        <taxon>Arthropoda</taxon>
        <taxon>Hexapoda</taxon>
        <taxon>Insecta</taxon>
        <taxon>Pterygota</taxon>
        <taxon>Neoptera</taxon>
        <taxon>Endopterygota</taxon>
        <taxon>Hymenoptera</taxon>
        <taxon>Apocrita</taxon>
        <taxon>Proctotrupomorpha</taxon>
        <taxon>Chalcidoidea</taxon>
        <taxon>Aphelinidae</taxon>
        <taxon>Aphelininae</taxon>
        <taxon>Eretmocerus</taxon>
    </lineage>
</organism>
<protein>
    <submittedName>
        <fullName evidence="1">Uncharacterized protein</fullName>
    </submittedName>
</protein>
<comment type="caution">
    <text evidence="1">The sequence shown here is derived from an EMBL/GenBank/DDBJ whole genome shotgun (WGS) entry which is preliminary data.</text>
</comment>
<evidence type="ECO:0000313" key="1">
    <source>
        <dbReference type="EMBL" id="KAJ8674717.1"/>
    </source>
</evidence>
<evidence type="ECO:0000313" key="2">
    <source>
        <dbReference type="Proteomes" id="UP001239111"/>
    </source>
</evidence>
<proteinExistence type="predicted"/>
<name>A0ACC2NUD8_9HYME</name>
<sequence length="272" mass="29925">MLNSQPFGSSGLSGLPDPSLGPGTPQDVKGCRISLHSVSLSPARHKHYDAKVLCRGLFSSPRSFADTPRLSRGCRSHEHLSVRHLLPFLFVLCLYLAPDVILFFLPLSSSLFFRPLHSSSVLFSLLSSSVSTHHKPVRGDCPPPRTAYHGAPYRSRQWSAFAGFDRLTGLLAINAVFSQSGARQLIPKASPLSEAQQDYSSGSQHETERQPPLAWTQSLSVSLFCGRSLGSRQVSRGLVSSIRILKLHADWFERTQKLFQVTCAFDNHSAVT</sequence>
<dbReference type="EMBL" id="CM056742">
    <property type="protein sequence ID" value="KAJ8674717.1"/>
    <property type="molecule type" value="Genomic_DNA"/>
</dbReference>
<reference evidence="1" key="1">
    <citation type="submission" date="2023-04" db="EMBL/GenBank/DDBJ databases">
        <title>A chromosome-level genome assembly of the parasitoid wasp Eretmocerus hayati.</title>
        <authorList>
            <person name="Zhong Y."/>
            <person name="Liu S."/>
            <person name="Liu Y."/>
        </authorList>
    </citation>
    <scope>NUCLEOTIDE SEQUENCE</scope>
    <source>
        <strain evidence="1">ZJU_SS_LIU_2023</strain>
    </source>
</reference>
<gene>
    <name evidence="1" type="ORF">QAD02_010503</name>
</gene>